<proteinExistence type="predicted"/>
<dbReference type="AlphaFoldDB" id="A0A0V1DNV2"/>
<evidence type="ECO:0000313" key="1">
    <source>
        <dbReference type="EMBL" id="KRY63089.1"/>
    </source>
</evidence>
<gene>
    <name evidence="1" type="ORF">T4A_9393</name>
</gene>
<protein>
    <submittedName>
        <fullName evidence="1">Uncharacterized protein</fullName>
    </submittedName>
</protein>
<accession>A0A0V1DNV2</accession>
<reference evidence="1 2" key="1">
    <citation type="submission" date="2015-01" db="EMBL/GenBank/DDBJ databases">
        <title>Evolution of Trichinella species and genotypes.</title>
        <authorList>
            <person name="Korhonen P.K."/>
            <person name="Edoardo P."/>
            <person name="Giuseppe L.R."/>
            <person name="Gasser R.B."/>
        </authorList>
    </citation>
    <scope>NUCLEOTIDE SEQUENCE [LARGE SCALE GENOMIC DNA]</scope>
    <source>
        <strain evidence="1">ISS13</strain>
    </source>
</reference>
<evidence type="ECO:0000313" key="2">
    <source>
        <dbReference type="Proteomes" id="UP000054632"/>
    </source>
</evidence>
<name>A0A0V1DNV2_TRIPS</name>
<sequence>MPLNQLCLCLSLKITKSEAEQQKIFIPMNFTFLTQTPVKCH</sequence>
<dbReference type="Proteomes" id="UP000054632">
    <property type="component" value="Unassembled WGS sequence"/>
</dbReference>
<dbReference type="EMBL" id="JYDR01001560">
    <property type="protein sequence ID" value="KRY63089.1"/>
    <property type="molecule type" value="Genomic_DNA"/>
</dbReference>
<organism evidence="1 2">
    <name type="scientific">Trichinella pseudospiralis</name>
    <name type="common">Parasitic roundworm</name>
    <dbReference type="NCBI Taxonomy" id="6337"/>
    <lineage>
        <taxon>Eukaryota</taxon>
        <taxon>Metazoa</taxon>
        <taxon>Ecdysozoa</taxon>
        <taxon>Nematoda</taxon>
        <taxon>Enoplea</taxon>
        <taxon>Dorylaimia</taxon>
        <taxon>Trichinellida</taxon>
        <taxon>Trichinellidae</taxon>
        <taxon>Trichinella</taxon>
    </lineage>
</organism>
<comment type="caution">
    <text evidence="1">The sequence shown here is derived from an EMBL/GenBank/DDBJ whole genome shotgun (WGS) entry which is preliminary data.</text>
</comment>